<evidence type="ECO:0000256" key="1">
    <source>
        <dbReference type="SAM" id="Phobius"/>
    </source>
</evidence>
<keyword evidence="1" id="KW-0812">Transmembrane</keyword>
<dbReference type="Proteomes" id="UP000324513">
    <property type="component" value="Unassembled WGS sequence"/>
</dbReference>
<comment type="caution">
    <text evidence="2">The sequence shown here is derived from an EMBL/GenBank/DDBJ whole genome shotgun (WGS) entry which is preliminary data.</text>
</comment>
<dbReference type="RefSeq" id="WP_179195559.1">
    <property type="nucleotide sequence ID" value="NZ_FLSS01000001.1"/>
</dbReference>
<reference evidence="2 3" key="1">
    <citation type="submission" date="2019-07" db="EMBL/GenBank/DDBJ databases">
        <title>Genomic Encyclopedia of Archaeal and Bacterial Type Strains, Phase II (KMG-II): from individual species to whole genera.</title>
        <authorList>
            <person name="Goeker M."/>
        </authorList>
    </citation>
    <scope>NUCLEOTIDE SEQUENCE [LARGE SCALE GENOMIC DNA]</scope>
    <source>
        <strain evidence="2 3">DSM 14571</strain>
    </source>
</reference>
<accession>A0ABY3NAB3</accession>
<keyword evidence="1" id="KW-0472">Membrane</keyword>
<gene>
    <name evidence="2" type="ORF">LX74_04075</name>
</gene>
<organism evidence="2 3">
    <name type="scientific">Elizabethkingia miricola</name>
    <name type="common">Chryseobacterium miricola</name>
    <dbReference type="NCBI Taxonomy" id="172045"/>
    <lineage>
        <taxon>Bacteria</taxon>
        <taxon>Pseudomonadati</taxon>
        <taxon>Bacteroidota</taxon>
        <taxon>Flavobacteriia</taxon>
        <taxon>Flavobacteriales</taxon>
        <taxon>Weeksellaceae</taxon>
        <taxon>Elizabethkingia</taxon>
    </lineage>
</organism>
<feature type="transmembrane region" description="Helical" evidence="1">
    <location>
        <begin position="24"/>
        <end position="48"/>
    </location>
</feature>
<keyword evidence="1" id="KW-1133">Transmembrane helix</keyword>
<sequence length="49" mass="5616">MSNPFKNIARKIRKFYESEYEGSIIIEVDAILIVFVVITIIGVLAILFK</sequence>
<proteinExistence type="predicted"/>
<evidence type="ECO:0000313" key="3">
    <source>
        <dbReference type="Proteomes" id="UP000324513"/>
    </source>
</evidence>
<dbReference type="EMBL" id="VNHK01000035">
    <property type="protein sequence ID" value="TYO83104.1"/>
    <property type="molecule type" value="Genomic_DNA"/>
</dbReference>
<name>A0ABY3NAB3_ELIMR</name>
<protein>
    <submittedName>
        <fullName evidence="2">Uncharacterized protein</fullName>
    </submittedName>
</protein>
<keyword evidence="3" id="KW-1185">Reference proteome</keyword>
<evidence type="ECO:0000313" key="2">
    <source>
        <dbReference type="EMBL" id="TYO83104.1"/>
    </source>
</evidence>